<feature type="transmembrane region" description="Helical" evidence="1">
    <location>
        <begin position="93"/>
        <end position="114"/>
    </location>
</feature>
<dbReference type="AlphaFoldDB" id="A0A554VE30"/>
<keyword evidence="3" id="KW-1185">Reference proteome</keyword>
<gene>
    <name evidence="2" type="ORF">FOF46_23650</name>
</gene>
<keyword evidence="1" id="KW-0472">Membrane</keyword>
<reference evidence="2 3" key="1">
    <citation type="submission" date="2019-07" db="EMBL/GenBank/DDBJ databases">
        <title>The draft genome sequence of Aquimarina algiphila M91.</title>
        <authorList>
            <person name="Meng X."/>
        </authorList>
    </citation>
    <scope>NUCLEOTIDE SEQUENCE [LARGE SCALE GENOMIC DNA]</scope>
    <source>
        <strain evidence="2 3">M91</strain>
    </source>
</reference>
<dbReference type="EMBL" id="VLNR01000064">
    <property type="protein sequence ID" value="TSE05261.1"/>
    <property type="molecule type" value="Genomic_DNA"/>
</dbReference>
<protein>
    <recommendedName>
        <fullName evidence="4">Phage holin family protein</fullName>
    </recommendedName>
</protein>
<evidence type="ECO:0000256" key="1">
    <source>
        <dbReference type="SAM" id="Phobius"/>
    </source>
</evidence>
<keyword evidence="1" id="KW-0812">Transmembrane</keyword>
<accession>A0A554VE30</accession>
<name>A0A554VE30_9FLAO</name>
<evidence type="ECO:0000313" key="3">
    <source>
        <dbReference type="Proteomes" id="UP000318833"/>
    </source>
</evidence>
<feature type="transmembrane region" description="Helical" evidence="1">
    <location>
        <begin position="126"/>
        <end position="147"/>
    </location>
</feature>
<organism evidence="2 3">
    <name type="scientific">Aquimarina algiphila</name>
    <dbReference type="NCBI Taxonomy" id="2047982"/>
    <lineage>
        <taxon>Bacteria</taxon>
        <taxon>Pseudomonadati</taxon>
        <taxon>Bacteroidota</taxon>
        <taxon>Flavobacteriia</taxon>
        <taxon>Flavobacteriales</taxon>
        <taxon>Flavobacteriaceae</taxon>
        <taxon>Aquimarina</taxon>
    </lineage>
</organism>
<comment type="caution">
    <text evidence="2">The sequence shown here is derived from an EMBL/GenBank/DDBJ whole genome shotgun (WGS) entry which is preliminary data.</text>
</comment>
<dbReference type="RefSeq" id="WP_143918187.1">
    <property type="nucleotide sequence ID" value="NZ_CANMIK010000072.1"/>
</dbReference>
<feature type="transmembrane region" description="Helical" evidence="1">
    <location>
        <begin position="51"/>
        <end position="72"/>
    </location>
</feature>
<keyword evidence="1" id="KW-1133">Transmembrane helix</keyword>
<evidence type="ECO:0000313" key="2">
    <source>
        <dbReference type="EMBL" id="TSE05261.1"/>
    </source>
</evidence>
<proteinExistence type="predicted"/>
<dbReference type="OrthoDB" id="1251922at2"/>
<sequence length="178" mass="20065">MNTILFIIKKFIYKNLLSIHSGTVLAKVKSTFYLSLITSPFGFLGEKIMEWFSINFVYVLFVMGAIIVDHILGSYIHAFVKRDFSMKENIKGFVLKCLLVIAVGYLIEGFKHILGGGNFITDYFSVISRLMVFVYPAGSALMNCSIITNGKFPPTSWISKITKFNKDMNLDAFKNAKG</sequence>
<evidence type="ECO:0008006" key="4">
    <source>
        <dbReference type="Google" id="ProtNLM"/>
    </source>
</evidence>
<dbReference type="Proteomes" id="UP000318833">
    <property type="component" value="Unassembled WGS sequence"/>
</dbReference>